<feature type="transmembrane region" description="Helical" evidence="2">
    <location>
        <begin position="402"/>
        <end position="423"/>
    </location>
</feature>
<feature type="transmembrane region" description="Helical" evidence="2">
    <location>
        <begin position="83"/>
        <end position="102"/>
    </location>
</feature>
<name>A0ABP9JYC9_9NOCA</name>
<feature type="compositionally biased region" description="Low complexity" evidence="1">
    <location>
        <begin position="310"/>
        <end position="328"/>
    </location>
</feature>
<feature type="transmembrane region" description="Helical" evidence="2">
    <location>
        <begin position="167"/>
        <end position="185"/>
    </location>
</feature>
<evidence type="ECO:0008006" key="5">
    <source>
        <dbReference type="Google" id="ProtNLM"/>
    </source>
</evidence>
<keyword evidence="2" id="KW-0812">Transmembrane</keyword>
<feature type="transmembrane region" description="Helical" evidence="2">
    <location>
        <begin position="471"/>
        <end position="490"/>
    </location>
</feature>
<dbReference type="RefSeq" id="WP_345494210.1">
    <property type="nucleotide sequence ID" value="NZ_BAABJM010000001.1"/>
</dbReference>
<keyword evidence="2" id="KW-0472">Membrane</keyword>
<accession>A0ABP9JYC9</accession>
<feature type="transmembrane region" description="Helical" evidence="2">
    <location>
        <begin position="108"/>
        <end position="127"/>
    </location>
</feature>
<feature type="transmembrane region" description="Helical" evidence="2">
    <location>
        <begin position="46"/>
        <end position="63"/>
    </location>
</feature>
<gene>
    <name evidence="3" type="ORF">GCM10023318_14030</name>
</gene>
<evidence type="ECO:0000313" key="4">
    <source>
        <dbReference type="Proteomes" id="UP001500603"/>
    </source>
</evidence>
<evidence type="ECO:0000256" key="2">
    <source>
        <dbReference type="SAM" id="Phobius"/>
    </source>
</evidence>
<feature type="transmembrane region" description="Helical" evidence="2">
    <location>
        <begin position="443"/>
        <end position="464"/>
    </location>
</feature>
<feature type="transmembrane region" description="Helical" evidence="2">
    <location>
        <begin position="139"/>
        <end position="161"/>
    </location>
</feature>
<dbReference type="EMBL" id="BAABJM010000001">
    <property type="protein sequence ID" value="GAA5047460.1"/>
    <property type="molecule type" value="Genomic_DNA"/>
</dbReference>
<keyword evidence="4" id="KW-1185">Reference proteome</keyword>
<keyword evidence="2" id="KW-1133">Transmembrane helix</keyword>
<evidence type="ECO:0000313" key="3">
    <source>
        <dbReference type="EMBL" id="GAA5047460.1"/>
    </source>
</evidence>
<feature type="transmembrane region" description="Helical" evidence="2">
    <location>
        <begin position="496"/>
        <end position="516"/>
    </location>
</feature>
<dbReference type="Proteomes" id="UP001500603">
    <property type="component" value="Unassembled WGS sequence"/>
</dbReference>
<sequence>MSAARRFPVVADLTLVTTGAMTANVAGYLLQLLAGRWLGVTGYSEFASLLAVQLLCAVPAMALQNVVARELVRGAGVTALRALRWRCAVIVALVAVIAVPVVTFALHVGVAACAAALGAAPALVLVSGEQGVLQGSKRFRALAVVLGVAGVARVLPALVVLALGGGAAMALLAAAVGIAASAFFARRVAGSPRPRARVATTSTKDPNRPDPKPADALTGSDEPIRLTADQAGGAGTIPMGRTEDPTSPDADQARLTAESTRSVTASAAERARDSARAGGPVATPAASNELAGSIELAGSPTPDNALDPASSNARTAQSSPSSSRSGRSWAGVLPVLRAAQVQAALMALSSADLIVVRMVLDEVSASRYALGTIAAKIAFWLPQAVGVVLYPRMAQPAQSTGAIRSALAVLSGVGVVGVLGAALAAPLAPLFAGHDYAPIQNLLWLFAFQGAILAVLQGALLSAIAVDRTALAAVTWAGLGVEAVSMIAFARSVPTLIGTATAVAAVTTAVVATIVLRTADRADPLDSVVPVRS</sequence>
<organism evidence="3 4">
    <name type="scientific">Nocardia callitridis</name>
    <dbReference type="NCBI Taxonomy" id="648753"/>
    <lineage>
        <taxon>Bacteria</taxon>
        <taxon>Bacillati</taxon>
        <taxon>Actinomycetota</taxon>
        <taxon>Actinomycetes</taxon>
        <taxon>Mycobacteriales</taxon>
        <taxon>Nocardiaceae</taxon>
        <taxon>Nocardia</taxon>
    </lineage>
</organism>
<comment type="caution">
    <text evidence="3">The sequence shown here is derived from an EMBL/GenBank/DDBJ whole genome shotgun (WGS) entry which is preliminary data.</text>
</comment>
<proteinExistence type="predicted"/>
<protein>
    <recommendedName>
        <fullName evidence="5">Polysaccharide biosynthesis protein</fullName>
    </recommendedName>
</protein>
<feature type="region of interest" description="Disordered" evidence="1">
    <location>
        <begin position="194"/>
        <end position="328"/>
    </location>
</feature>
<reference evidence="4" key="1">
    <citation type="journal article" date="2019" name="Int. J. Syst. Evol. Microbiol.">
        <title>The Global Catalogue of Microorganisms (GCM) 10K type strain sequencing project: providing services to taxonomists for standard genome sequencing and annotation.</title>
        <authorList>
            <consortium name="The Broad Institute Genomics Platform"/>
            <consortium name="The Broad Institute Genome Sequencing Center for Infectious Disease"/>
            <person name="Wu L."/>
            <person name="Ma J."/>
        </authorList>
    </citation>
    <scope>NUCLEOTIDE SEQUENCE [LARGE SCALE GENOMIC DNA]</scope>
    <source>
        <strain evidence="4">JCM 18298</strain>
    </source>
</reference>
<evidence type="ECO:0000256" key="1">
    <source>
        <dbReference type="SAM" id="MobiDB-lite"/>
    </source>
</evidence>